<dbReference type="SMART" id="SM00474">
    <property type="entry name" value="35EXOc"/>
    <property type="match status" value="1"/>
</dbReference>
<dbReference type="PANTHER" id="PTHR13620:SF99">
    <property type="entry name" value="WERNER SYNDROME-LIKE EXONUCLEASE"/>
    <property type="match status" value="1"/>
</dbReference>
<dbReference type="PANTHER" id="PTHR13620">
    <property type="entry name" value="3-5 EXONUCLEASE"/>
    <property type="match status" value="1"/>
</dbReference>
<dbReference type="GO" id="GO:0008408">
    <property type="term" value="F:3'-5' exonuclease activity"/>
    <property type="evidence" value="ECO:0007669"/>
    <property type="project" value="InterPro"/>
</dbReference>
<dbReference type="CDD" id="cd06141">
    <property type="entry name" value="WRN_exo"/>
    <property type="match status" value="1"/>
</dbReference>
<dbReference type="InterPro" id="IPR036397">
    <property type="entry name" value="RNaseH_sf"/>
</dbReference>
<dbReference type="GO" id="GO:0005737">
    <property type="term" value="C:cytoplasm"/>
    <property type="evidence" value="ECO:0007669"/>
    <property type="project" value="TreeGrafter"/>
</dbReference>
<reference evidence="5" key="2">
    <citation type="journal article" date="2017" name="J. Anim. Genet.">
        <title>Multiple reference genome sequences of hot pepper reveal the massive evolution of plant disease resistance genes by retroduplication.</title>
        <authorList>
            <person name="Kim S."/>
            <person name="Park J."/>
            <person name="Yeom S.-I."/>
            <person name="Kim Y.-M."/>
            <person name="Seo E."/>
            <person name="Kim K.-T."/>
            <person name="Kim M.-S."/>
            <person name="Lee J.M."/>
            <person name="Cheong K."/>
            <person name="Shin H.-S."/>
            <person name="Kim S.-B."/>
            <person name="Han K."/>
            <person name="Lee J."/>
            <person name="Park M."/>
            <person name="Lee H.-A."/>
            <person name="Lee H.-Y."/>
            <person name="Lee Y."/>
            <person name="Oh S."/>
            <person name="Lee J.H."/>
            <person name="Choi E."/>
            <person name="Choi E."/>
            <person name="Lee S.E."/>
            <person name="Jeon J."/>
            <person name="Kim H."/>
            <person name="Choi G."/>
            <person name="Song H."/>
            <person name="Lee J."/>
            <person name="Lee S.-C."/>
            <person name="Kwon J.-K."/>
            <person name="Lee H.-Y."/>
            <person name="Koo N."/>
            <person name="Hong Y."/>
            <person name="Kim R.W."/>
            <person name="Kang W.-H."/>
            <person name="Huh J.H."/>
            <person name="Kang B.-C."/>
            <person name="Yang T.-J."/>
            <person name="Lee Y.-H."/>
            <person name="Bennetzen J.L."/>
            <person name="Choi D."/>
        </authorList>
    </citation>
    <scope>NUCLEOTIDE SEQUENCE [LARGE SCALE GENOMIC DNA]</scope>
    <source>
        <strain evidence="5">cv. PBC81</strain>
    </source>
</reference>
<protein>
    <recommendedName>
        <fullName evidence="3">3'-5' exonuclease domain-containing protein</fullName>
    </recommendedName>
</protein>
<dbReference type="EMBL" id="MLFT02000002">
    <property type="protein sequence ID" value="PHT56242.1"/>
    <property type="molecule type" value="Genomic_DNA"/>
</dbReference>
<evidence type="ECO:0000313" key="5">
    <source>
        <dbReference type="Proteomes" id="UP000224567"/>
    </source>
</evidence>
<reference evidence="4 5" key="1">
    <citation type="journal article" date="2017" name="Genome Biol.">
        <title>New reference genome sequences of hot pepper reveal the massive evolution of plant disease-resistance genes by retroduplication.</title>
        <authorList>
            <person name="Kim S."/>
            <person name="Park J."/>
            <person name="Yeom S.I."/>
            <person name="Kim Y.M."/>
            <person name="Seo E."/>
            <person name="Kim K.T."/>
            <person name="Kim M.S."/>
            <person name="Lee J.M."/>
            <person name="Cheong K."/>
            <person name="Shin H.S."/>
            <person name="Kim S.B."/>
            <person name="Han K."/>
            <person name="Lee J."/>
            <person name="Park M."/>
            <person name="Lee H.A."/>
            <person name="Lee H.Y."/>
            <person name="Lee Y."/>
            <person name="Oh S."/>
            <person name="Lee J.H."/>
            <person name="Choi E."/>
            <person name="Choi E."/>
            <person name="Lee S.E."/>
            <person name="Jeon J."/>
            <person name="Kim H."/>
            <person name="Choi G."/>
            <person name="Song H."/>
            <person name="Lee J."/>
            <person name="Lee S.C."/>
            <person name="Kwon J.K."/>
            <person name="Lee H.Y."/>
            <person name="Koo N."/>
            <person name="Hong Y."/>
            <person name="Kim R.W."/>
            <person name="Kang W.H."/>
            <person name="Huh J.H."/>
            <person name="Kang B.C."/>
            <person name="Yang T.J."/>
            <person name="Lee Y.H."/>
            <person name="Bennetzen J.L."/>
            <person name="Choi D."/>
        </authorList>
    </citation>
    <scope>NUCLEOTIDE SEQUENCE [LARGE SCALE GENOMIC DNA]</scope>
    <source>
        <strain evidence="5">cv. PBC81</strain>
    </source>
</reference>
<dbReference type="Gene3D" id="3.30.420.10">
    <property type="entry name" value="Ribonuclease H-like superfamily/Ribonuclease H"/>
    <property type="match status" value="1"/>
</dbReference>
<dbReference type="InterPro" id="IPR002562">
    <property type="entry name" value="3'-5'_exonuclease_dom"/>
</dbReference>
<dbReference type="STRING" id="33114.A0A2G2XFG4"/>
<dbReference type="AlphaFoldDB" id="A0A2G2XFG4"/>
<feature type="domain" description="3'-5' exonuclease" evidence="3">
    <location>
        <begin position="29"/>
        <end position="216"/>
    </location>
</feature>
<keyword evidence="5" id="KW-1185">Reference proteome</keyword>
<organism evidence="4 5">
    <name type="scientific">Capsicum baccatum</name>
    <name type="common">Peruvian pepper</name>
    <dbReference type="NCBI Taxonomy" id="33114"/>
    <lineage>
        <taxon>Eukaryota</taxon>
        <taxon>Viridiplantae</taxon>
        <taxon>Streptophyta</taxon>
        <taxon>Embryophyta</taxon>
        <taxon>Tracheophyta</taxon>
        <taxon>Spermatophyta</taxon>
        <taxon>Magnoliopsida</taxon>
        <taxon>eudicotyledons</taxon>
        <taxon>Gunneridae</taxon>
        <taxon>Pentapetalae</taxon>
        <taxon>asterids</taxon>
        <taxon>lamiids</taxon>
        <taxon>Solanales</taxon>
        <taxon>Solanaceae</taxon>
        <taxon>Solanoideae</taxon>
        <taxon>Capsiceae</taxon>
        <taxon>Capsicum</taxon>
    </lineage>
</organism>
<dbReference type="OrthoDB" id="1920326at2759"/>
<dbReference type="Pfam" id="PF01612">
    <property type="entry name" value="DNA_pol_A_exo1"/>
    <property type="match status" value="1"/>
</dbReference>
<keyword evidence="2" id="KW-0378">Hydrolase</keyword>
<dbReference type="GO" id="GO:0005634">
    <property type="term" value="C:nucleus"/>
    <property type="evidence" value="ECO:0007669"/>
    <property type="project" value="TreeGrafter"/>
</dbReference>
<gene>
    <name evidence="4" type="ORF">CQW23_04728</name>
</gene>
<dbReference type="SUPFAM" id="SSF53098">
    <property type="entry name" value="Ribonuclease H-like"/>
    <property type="match status" value="1"/>
</dbReference>
<evidence type="ECO:0000313" key="4">
    <source>
        <dbReference type="EMBL" id="PHT56242.1"/>
    </source>
</evidence>
<comment type="caution">
    <text evidence="4">The sequence shown here is derived from an EMBL/GenBank/DDBJ whole genome shotgun (WGS) entry which is preliminary data.</text>
</comment>
<evidence type="ECO:0000259" key="3">
    <source>
        <dbReference type="SMART" id="SM00474"/>
    </source>
</evidence>
<proteinExistence type="predicted"/>
<sequence>MGVRIKDYQLTCNSHKQYDVIFDDTEIETIVTRDPAQVCSWVNETEETNQCRLHRLIVGFDIEWRPNFISGAAQNPVATLQLCVGTRCLIYQIIHAPSIPWRLRNFLNDDDYRFVGVGIENDAKKLLNDYGIELSDKVDLREWAAEELDNDNLRRAGLKDLVREVVGTQIYKPKSVTLSAWDERWLSLDQICYACLDAYLSFEVGRLLDSCDDIIRETIKEDVVEVEVSGQSSIASSSIIGSEEILKVDEEDNNPKNDEVEREVSILDEETYNMIEELETKSSGGFYYGAKASQKIDDQIVIESNQETDTDEMSLCYGVALERVSSKILNARAPNLFITFVSR</sequence>
<accession>A0A2G2XFG4</accession>
<keyword evidence="1" id="KW-0540">Nuclease</keyword>
<dbReference type="InterPro" id="IPR051132">
    <property type="entry name" value="3-5_Exonuclease_domain"/>
</dbReference>
<name>A0A2G2XFG4_CAPBA</name>
<evidence type="ECO:0000256" key="2">
    <source>
        <dbReference type="ARBA" id="ARBA00022801"/>
    </source>
</evidence>
<dbReference type="InterPro" id="IPR012337">
    <property type="entry name" value="RNaseH-like_sf"/>
</dbReference>
<dbReference type="Proteomes" id="UP000224567">
    <property type="component" value="Unassembled WGS sequence"/>
</dbReference>
<evidence type="ECO:0000256" key="1">
    <source>
        <dbReference type="ARBA" id="ARBA00022722"/>
    </source>
</evidence>
<dbReference type="GO" id="GO:0003676">
    <property type="term" value="F:nucleic acid binding"/>
    <property type="evidence" value="ECO:0007669"/>
    <property type="project" value="InterPro"/>
</dbReference>
<dbReference type="FunFam" id="3.30.420.10:FF:000054">
    <property type="entry name" value="Werner Syndrome-like exonuclease"/>
    <property type="match status" value="1"/>
</dbReference>
<dbReference type="GO" id="GO:0006139">
    <property type="term" value="P:nucleobase-containing compound metabolic process"/>
    <property type="evidence" value="ECO:0007669"/>
    <property type="project" value="InterPro"/>
</dbReference>